<dbReference type="Gene3D" id="1.20.58.80">
    <property type="entry name" value="Phosphotransferase system, lactose/cellobiose-type IIA subunit"/>
    <property type="match status" value="1"/>
</dbReference>
<dbReference type="AlphaFoldDB" id="A0AA36F660"/>
<dbReference type="PANTHER" id="PTHR21068:SF43">
    <property type="entry name" value="SPARTIN"/>
    <property type="match status" value="1"/>
</dbReference>
<evidence type="ECO:0000313" key="3">
    <source>
        <dbReference type="Proteomes" id="UP001162480"/>
    </source>
</evidence>
<reference evidence="2" key="1">
    <citation type="submission" date="2023-08" db="EMBL/GenBank/DDBJ databases">
        <authorList>
            <person name="Alioto T."/>
            <person name="Alioto T."/>
            <person name="Gomez Garrido J."/>
        </authorList>
    </citation>
    <scope>NUCLEOTIDE SEQUENCE</scope>
</reference>
<sequence length="559" mass="61487">MFTWKKLIMASGESSQSSRVPPPRPTPPAKLLYKRFQKLFKTSLQLANEGIVFDEIGKANDAINMYTMCLEHIKFSLDVELDDQYLSTDEQTSYRDMLHKLTKTKMQVESRLDMLNVVNNTTTDSNSNVMSPPSYEEVMSGSFVGAQDGATASRNTHCANRRVSQNATRIFFIAEGVQLLYITPEGYVTAPSYPTALNIFRMDEEDTSETANTTPPAFLQVGEWLYPLLPGISPVLHASYGAYIFPDMLAPRDGCSVGLILPKSLSPEEKKEFEDLLSTLTHLERQPRAERPRVLDLGEKSISQEEEEKTSTKVAKGIEKVAELIAWGLGKGAEHGTALLKKGSEQIISHISPAQRKAVDPTAQKSAEYLRYATHSAVRVSGYALSKLGDATMAFGRILAPHLKEQGKKILPKSIKNSSEAASNFDAAIEIASSGIKGFSTVYVGLEAAAKFLARGLANETVHIVNHKYGTDMAKTTEDTLYSVGNVAMTTNNVTNFGAKALAKRVVKDAGKAVIIEHSEKSMSNPGSDTDRVEEKDPFYSQETLMKPYQPFFILSDLA</sequence>
<dbReference type="EMBL" id="OX597820">
    <property type="protein sequence ID" value="CAI9725555.1"/>
    <property type="molecule type" value="Genomic_DNA"/>
</dbReference>
<keyword evidence="3" id="KW-1185">Reference proteome</keyword>
<dbReference type="InterPro" id="IPR009686">
    <property type="entry name" value="Senescence/spartin_C"/>
</dbReference>
<gene>
    <name evidence="2" type="ORF">OCTVUL_1B017423</name>
</gene>
<dbReference type="Pfam" id="PF06911">
    <property type="entry name" value="Senescence"/>
    <property type="match status" value="1"/>
</dbReference>
<dbReference type="GO" id="GO:0030514">
    <property type="term" value="P:negative regulation of BMP signaling pathway"/>
    <property type="evidence" value="ECO:0007669"/>
    <property type="project" value="TreeGrafter"/>
</dbReference>
<evidence type="ECO:0000259" key="1">
    <source>
        <dbReference type="Pfam" id="PF06911"/>
    </source>
</evidence>
<organism evidence="2 3">
    <name type="scientific">Octopus vulgaris</name>
    <name type="common">Common octopus</name>
    <dbReference type="NCBI Taxonomy" id="6645"/>
    <lineage>
        <taxon>Eukaryota</taxon>
        <taxon>Metazoa</taxon>
        <taxon>Spiralia</taxon>
        <taxon>Lophotrochozoa</taxon>
        <taxon>Mollusca</taxon>
        <taxon>Cephalopoda</taxon>
        <taxon>Coleoidea</taxon>
        <taxon>Octopodiformes</taxon>
        <taxon>Octopoda</taxon>
        <taxon>Incirrata</taxon>
        <taxon>Octopodidae</taxon>
        <taxon>Octopus</taxon>
    </lineage>
</organism>
<dbReference type="PANTHER" id="PTHR21068">
    <property type="entry name" value="SPARTIN"/>
    <property type="match status" value="1"/>
</dbReference>
<dbReference type="InterPro" id="IPR045036">
    <property type="entry name" value="Spartin-like"/>
</dbReference>
<feature type="domain" description="Senescence" evidence="1">
    <location>
        <begin position="316"/>
        <end position="508"/>
    </location>
</feature>
<dbReference type="GO" id="GO:0005886">
    <property type="term" value="C:plasma membrane"/>
    <property type="evidence" value="ECO:0007669"/>
    <property type="project" value="TreeGrafter"/>
</dbReference>
<evidence type="ECO:0000313" key="2">
    <source>
        <dbReference type="EMBL" id="CAI9725555.1"/>
    </source>
</evidence>
<dbReference type="Proteomes" id="UP001162480">
    <property type="component" value="Chromosome 7"/>
</dbReference>
<proteinExistence type="predicted"/>
<dbReference type="GO" id="GO:0051301">
    <property type="term" value="P:cell division"/>
    <property type="evidence" value="ECO:0007669"/>
    <property type="project" value="TreeGrafter"/>
</dbReference>
<protein>
    <recommendedName>
        <fullName evidence="1">Senescence domain-containing protein</fullName>
    </recommendedName>
</protein>
<accession>A0AA36F660</accession>
<name>A0AA36F660_OCTVU</name>